<dbReference type="PANTHER" id="PTHR43355:SF2">
    <property type="entry name" value="FLAVIN REDUCTASE (NADPH)"/>
    <property type="match status" value="1"/>
</dbReference>
<evidence type="ECO:0000259" key="2">
    <source>
        <dbReference type="Pfam" id="PF13460"/>
    </source>
</evidence>
<dbReference type="InterPro" id="IPR051606">
    <property type="entry name" value="Polyketide_Oxido-like"/>
</dbReference>
<protein>
    <recommendedName>
        <fullName evidence="2">NAD(P)-binding domain-containing protein</fullName>
    </recommendedName>
</protein>
<comment type="caution">
    <text evidence="3">The sequence shown here is derived from an EMBL/GenBank/DDBJ whole genome shotgun (WGS) entry which is preliminary data.</text>
</comment>
<dbReference type="PANTHER" id="PTHR43355">
    <property type="entry name" value="FLAVIN REDUCTASE (NADPH)"/>
    <property type="match status" value="1"/>
</dbReference>
<dbReference type="Gene3D" id="3.40.50.720">
    <property type="entry name" value="NAD(P)-binding Rossmann-like Domain"/>
    <property type="match status" value="1"/>
</dbReference>
<evidence type="ECO:0000313" key="3">
    <source>
        <dbReference type="EMBL" id="KAF2720284.1"/>
    </source>
</evidence>
<evidence type="ECO:0000256" key="1">
    <source>
        <dbReference type="ARBA" id="ARBA00038376"/>
    </source>
</evidence>
<dbReference type="InterPro" id="IPR016040">
    <property type="entry name" value="NAD(P)-bd_dom"/>
</dbReference>
<feature type="domain" description="NAD(P)-binding" evidence="2">
    <location>
        <begin position="10"/>
        <end position="234"/>
    </location>
</feature>
<reference evidence="3" key="1">
    <citation type="journal article" date="2020" name="Stud. Mycol.">
        <title>101 Dothideomycetes genomes: a test case for predicting lifestyles and emergence of pathogens.</title>
        <authorList>
            <person name="Haridas S."/>
            <person name="Albert R."/>
            <person name="Binder M."/>
            <person name="Bloem J."/>
            <person name="Labutti K."/>
            <person name="Salamov A."/>
            <person name="Andreopoulos B."/>
            <person name="Baker S."/>
            <person name="Barry K."/>
            <person name="Bills G."/>
            <person name="Bluhm B."/>
            <person name="Cannon C."/>
            <person name="Castanera R."/>
            <person name="Culley D."/>
            <person name="Daum C."/>
            <person name="Ezra D."/>
            <person name="Gonzalez J."/>
            <person name="Henrissat B."/>
            <person name="Kuo A."/>
            <person name="Liang C."/>
            <person name="Lipzen A."/>
            <person name="Lutzoni F."/>
            <person name="Magnuson J."/>
            <person name="Mondo S."/>
            <person name="Nolan M."/>
            <person name="Ohm R."/>
            <person name="Pangilinan J."/>
            <person name="Park H.-J."/>
            <person name="Ramirez L."/>
            <person name="Alfaro M."/>
            <person name="Sun H."/>
            <person name="Tritt A."/>
            <person name="Yoshinaga Y."/>
            <person name="Zwiers L.-H."/>
            <person name="Turgeon B."/>
            <person name="Goodwin S."/>
            <person name="Spatafora J."/>
            <person name="Crous P."/>
            <person name="Grigoriev I."/>
        </authorList>
    </citation>
    <scope>NUCLEOTIDE SEQUENCE</scope>
    <source>
        <strain evidence="3">CBS 116435</strain>
    </source>
</reference>
<dbReference type="Proteomes" id="UP000799441">
    <property type="component" value="Unassembled WGS sequence"/>
</dbReference>
<proteinExistence type="inferred from homology"/>
<organism evidence="3 4">
    <name type="scientific">Polychaeton citri CBS 116435</name>
    <dbReference type="NCBI Taxonomy" id="1314669"/>
    <lineage>
        <taxon>Eukaryota</taxon>
        <taxon>Fungi</taxon>
        <taxon>Dikarya</taxon>
        <taxon>Ascomycota</taxon>
        <taxon>Pezizomycotina</taxon>
        <taxon>Dothideomycetes</taxon>
        <taxon>Dothideomycetidae</taxon>
        <taxon>Capnodiales</taxon>
        <taxon>Capnodiaceae</taxon>
        <taxon>Polychaeton</taxon>
    </lineage>
</organism>
<accession>A0A9P4UN40</accession>
<evidence type="ECO:0000313" key="4">
    <source>
        <dbReference type="Proteomes" id="UP000799441"/>
    </source>
</evidence>
<comment type="similarity">
    <text evidence="1">Belongs to the avfA family.</text>
</comment>
<name>A0A9P4UN40_9PEZI</name>
<dbReference type="Pfam" id="PF13460">
    <property type="entry name" value="NAD_binding_10"/>
    <property type="match status" value="1"/>
</dbReference>
<keyword evidence="4" id="KW-1185">Reference proteome</keyword>
<dbReference type="OrthoDB" id="63935at2759"/>
<dbReference type="InterPro" id="IPR036291">
    <property type="entry name" value="NAD(P)-bd_dom_sf"/>
</dbReference>
<dbReference type="AlphaFoldDB" id="A0A9P4UN40"/>
<gene>
    <name evidence="3" type="ORF">K431DRAFT_285949</name>
</gene>
<sequence>MTSKQIAFLGATGDCAGFCLANALKAGYNCTALARTPQKLSDSLIAKGVSEDDISQHLTIVEGNAKDIEAMKKVLTRNNTVVDLIVSGIGGTPTLQWSLYKPVVLTDPRVCLDAGTTVLHALAELKAQKKPVLINVSTTGINPPGTPNDVPLAFNLLYHWMLQDPHEDKLALERHLGEHVQRDDSVLSGHVQVKASLLMNGESLGLQSIRQGIDEKPAVGYTIRRSDVGLWMFEKLIKQDVPREWINKGLTITY</sequence>
<dbReference type="GO" id="GO:0042602">
    <property type="term" value="F:riboflavin reductase (NADPH) activity"/>
    <property type="evidence" value="ECO:0007669"/>
    <property type="project" value="TreeGrafter"/>
</dbReference>
<dbReference type="GO" id="GO:0004074">
    <property type="term" value="F:biliverdin reductase [NAD(P)H] activity"/>
    <property type="evidence" value="ECO:0007669"/>
    <property type="project" value="TreeGrafter"/>
</dbReference>
<dbReference type="SUPFAM" id="SSF51735">
    <property type="entry name" value="NAD(P)-binding Rossmann-fold domains"/>
    <property type="match status" value="1"/>
</dbReference>
<dbReference type="EMBL" id="MU003801">
    <property type="protein sequence ID" value="KAF2720284.1"/>
    <property type="molecule type" value="Genomic_DNA"/>
</dbReference>